<protein>
    <submittedName>
        <fullName evidence="2">Uncharacterized protein</fullName>
    </submittedName>
</protein>
<evidence type="ECO:0000313" key="2">
    <source>
        <dbReference type="WBParaSite" id="BXY_0279100.1"/>
    </source>
</evidence>
<sequence length="107" mass="11845">MRDRSGLGNRDRDSIVTLAANPRFPSKNLILNLVYKCASWKNKIGQIAVCVAPSSIRVISALSLIALSATKKESKGKEVKSANDRLLDLEVTCVIYNIYSLYLQECI</sequence>
<name>A0A1I7RQ00_BURXY</name>
<proteinExistence type="predicted"/>
<accession>A0A1I7RQ00</accession>
<organism evidence="1 2">
    <name type="scientific">Bursaphelenchus xylophilus</name>
    <name type="common">Pinewood nematode worm</name>
    <name type="synonym">Aphelenchoides xylophilus</name>
    <dbReference type="NCBI Taxonomy" id="6326"/>
    <lineage>
        <taxon>Eukaryota</taxon>
        <taxon>Metazoa</taxon>
        <taxon>Ecdysozoa</taxon>
        <taxon>Nematoda</taxon>
        <taxon>Chromadorea</taxon>
        <taxon>Rhabditida</taxon>
        <taxon>Tylenchina</taxon>
        <taxon>Tylenchomorpha</taxon>
        <taxon>Aphelenchoidea</taxon>
        <taxon>Aphelenchoididae</taxon>
        <taxon>Bursaphelenchus</taxon>
    </lineage>
</organism>
<evidence type="ECO:0000313" key="1">
    <source>
        <dbReference type="Proteomes" id="UP000095284"/>
    </source>
</evidence>
<dbReference type="WBParaSite" id="BXY_0279100.1">
    <property type="protein sequence ID" value="BXY_0279100.1"/>
    <property type="gene ID" value="BXY_0279100"/>
</dbReference>
<dbReference type="AlphaFoldDB" id="A0A1I7RQ00"/>
<reference evidence="2" key="1">
    <citation type="submission" date="2016-11" db="UniProtKB">
        <authorList>
            <consortium name="WormBaseParasite"/>
        </authorList>
    </citation>
    <scope>IDENTIFICATION</scope>
</reference>
<dbReference type="Proteomes" id="UP000095284">
    <property type="component" value="Unplaced"/>
</dbReference>